<evidence type="ECO:0000313" key="1">
    <source>
        <dbReference type="EMBL" id="KZV98557.1"/>
    </source>
</evidence>
<gene>
    <name evidence="1" type="ORF">EXIGLDRAFT_832114</name>
</gene>
<reference evidence="1 2" key="1">
    <citation type="journal article" date="2016" name="Mol. Biol. Evol.">
        <title>Comparative Genomics of Early-Diverging Mushroom-Forming Fungi Provides Insights into the Origins of Lignocellulose Decay Capabilities.</title>
        <authorList>
            <person name="Nagy L.G."/>
            <person name="Riley R."/>
            <person name="Tritt A."/>
            <person name="Adam C."/>
            <person name="Daum C."/>
            <person name="Floudas D."/>
            <person name="Sun H."/>
            <person name="Yadav J.S."/>
            <person name="Pangilinan J."/>
            <person name="Larsson K.H."/>
            <person name="Matsuura K."/>
            <person name="Barry K."/>
            <person name="Labutti K."/>
            <person name="Kuo R."/>
            <person name="Ohm R.A."/>
            <person name="Bhattacharya S.S."/>
            <person name="Shirouzu T."/>
            <person name="Yoshinaga Y."/>
            <person name="Martin F.M."/>
            <person name="Grigoriev I.V."/>
            <person name="Hibbett D.S."/>
        </authorList>
    </citation>
    <scope>NUCLEOTIDE SEQUENCE [LARGE SCALE GENOMIC DNA]</scope>
    <source>
        <strain evidence="1 2">HHB12029</strain>
    </source>
</reference>
<dbReference type="Proteomes" id="UP000077266">
    <property type="component" value="Unassembled WGS sequence"/>
</dbReference>
<protein>
    <submittedName>
        <fullName evidence="1">Uncharacterized protein</fullName>
    </submittedName>
</protein>
<dbReference type="OrthoDB" id="3235983at2759"/>
<dbReference type="InParanoid" id="A0A165LZP4"/>
<keyword evidence="2" id="KW-1185">Reference proteome</keyword>
<accession>A0A165LZP4</accession>
<organism evidence="1 2">
    <name type="scientific">Exidia glandulosa HHB12029</name>
    <dbReference type="NCBI Taxonomy" id="1314781"/>
    <lineage>
        <taxon>Eukaryota</taxon>
        <taxon>Fungi</taxon>
        <taxon>Dikarya</taxon>
        <taxon>Basidiomycota</taxon>
        <taxon>Agaricomycotina</taxon>
        <taxon>Agaricomycetes</taxon>
        <taxon>Auriculariales</taxon>
        <taxon>Exidiaceae</taxon>
        <taxon>Exidia</taxon>
    </lineage>
</organism>
<proteinExistence type="predicted"/>
<sequence>MPTADEIVAEAEADLPPIRPDNTVECRRCKASVQLGSVGYPNYTKRHYRTKQCDKNFKKENERSLLAKAKERGKLWFAPKPKAVPSTVHAPALMQPSTSAQAQVESAREVQYRPTTPALDPATRDLLALLKTRIECLPDSIPLATSDDVFAGYAGPIYVDISGDSGDAWEQFDGDLNTPLQKGPEYLRTLVKRGPYGLMAVHHLFEFLAVAHGVKGSAFEGKVERLIAAMDAIAPVTSAERDTDTVSTAGVTVADESAQPVDAAAPTRETRTASPIDVDMWMPPIGTPSVGERQPGIANSMYPCSGIPVELKPGQSAHQTYPFGVHDILGDPWDYTIRSGKLTLYARKCTEVETSAARCAECTNLERNPNLRGVLQRMRDGVHPSTPFLYHPIGNLVSIGRKRGEEVRALKLRRTNDPMFVRVPVTICIPQPSLYYPLSCYSSL</sequence>
<name>A0A165LZP4_EXIGL</name>
<dbReference type="AlphaFoldDB" id="A0A165LZP4"/>
<evidence type="ECO:0000313" key="2">
    <source>
        <dbReference type="Proteomes" id="UP000077266"/>
    </source>
</evidence>
<dbReference type="EMBL" id="KV425917">
    <property type="protein sequence ID" value="KZV98557.1"/>
    <property type="molecule type" value="Genomic_DNA"/>
</dbReference>